<gene>
    <name evidence="1" type="ORF">PanWU01x14_000880</name>
</gene>
<evidence type="ECO:0000313" key="2">
    <source>
        <dbReference type="Proteomes" id="UP000237105"/>
    </source>
</evidence>
<keyword evidence="2" id="KW-1185">Reference proteome</keyword>
<dbReference type="PANTHER" id="PTHR47481:SF31">
    <property type="entry name" value="OS01G0873500 PROTEIN"/>
    <property type="match status" value="1"/>
</dbReference>
<accession>A0A2P5E4S7</accession>
<dbReference type="Proteomes" id="UP000237105">
    <property type="component" value="Unassembled WGS sequence"/>
</dbReference>
<name>A0A2P5E4S7_PARAD</name>
<dbReference type="OrthoDB" id="913984at2759"/>
<proteinExistence type="predicted"/>
<organism evidence="1 2">
    <name type="scientific">Parasponia andersonii</name>
    <name type="common">Sponia andersonii</name>
    <dbReference type="NCBI Taxonomy" id="3476"/>
    <lineage>
        <taxon>Eukaryota</taxon>
        <taxon>Viridiplantae</taxon>
        <taxon>Streptophyta</taxon>
        <taxon>Embryophyta</taxon>
        <taxon>Tracheophyta</taxon>
        <taxon>Spermatophyta</taxon>
        <taxon>Magnoliopsida</taxon>
        <taxon>eudicotyledons</taxon>
        <taxon>Gunneridae</taxon>
        <taxon>Pentapetalae</taxon>
        <taxon>rosids</taxon>
        <taxon>fabids</taxon>
        <taxon>Rosales</taxon>
        <taxon>Cannabaceae</taxon>
        <taxon>Parasponia</taxon>
    </lineage>
</organism>
<comment type="caution">
    <text evidence="1">The sequence shown here is derived from an EMBL/GenBank/DDBJ whole genome shotgun (WGS) entry which is preliminary data.</text>
</comment>
<dbReference type="AlphaFoldDB" id="A0A2P5E4S7"/>
<dbReference type="EMBL" id="JXTB01000001">
    <property type="protein sequence ID" value="PON80532.1"/>
    <property type="molecule type" value="Genomic_DNA"/>
</dbReference>
<protein>
    <submittedName>
        <fullName evidence="1">Uncharacterized protein</fullName>
    </submittedName>
</protein>
<sequence length="219" mass="25072">MRPQLRYGVLFRLTWKINQFKTQLMNTKKGSQSINDYFLKIKSLVDQPASVGYHTIVKYHIDVIFNGLLSNYDTFVISVNSSSDPYTVAEIESLLLSQENRIEKTLKDLDSASANLAHNNSTSRSNFPTFPGSRAPFYSPAFNDGYRFHNHKGGGRTWNPYVASDWSSFHSGRIWNPYATGDQFVFPSPFNSKLLSLNQLLQLRPFHYKESHKCVEICS</sequence>
<dbReference type="PANTHER" id="PTHR47481">
    <property type="match status" value="1"/>
</dbReference>
<reference evidence="2" key="1">
    <citation type="submission" date="2016-06" db="EMBL/GenBank/DDBJ databases">
        <title>Parallel loss of symbiosis genes in relatives of nitrogen-fixing non-legume Parasponia.</title>
        <authorList>
            <person name="Van Velzen R."/>
            <person name="Holmer R."/>
            <person name="Bu F."/>
            <person name="Rutten L."/>
            <person name="Van Zeijl A."/>
            <person name="Liu W."/>
            <person name="Santuari L."/>
            <person name="Cao Q."/>
            <person name="Sharma T."/>
            <person name="Shen D."/>
            <person name="Roswanjaya Y."/>
            <person name="Wardhani T."/>
            <person name="Kalhor M.S."/>
            <person name="Jansen J."/>
            <person name="Van den Hoogen J."/>
            <person name="Gungor B."/>
            <person name="Hartog M."/>
            <person name="Hontelez J."/>
            <person name="Verver J."/>
            <person name="Yang W.-C."/>
            <person name="Schijlen E."/>
            <person name="Repin R."/>
            <person name="Schilthuizen M."/>
            <person name="Schranz E."/>
            <person name="Heidstra R."/>
            <person name="Miyata K."/>
            <person name="Fedorova E."/>
            <person name="Kohlen W."/>
            <person name="Bisseling T."/>
            <person name="Smit S."/>
            <person name="Geurts R."/>
        </authorList>
    </citation>
    <scope>NUCLEOTIDE SEQUENCE [LARGE SCALE GENOMIC DNA]</scope>
    <source>
        <strain evidence="2">cv. WU1-14</strain>
    </source>
</reference>
<evidence type="ECO:0000313" key="1">
    <source>
        <dbReference type="EMBL" id="PON80532.1"/>
    </source>
</evidence>